<dbReference type="Proteomes" id="UP000814128">
    <property type="component" value="Unassembled WGS sequence"/>
</dbReference>
<sequence length="74" mass="8152">CSHESMSGRMPDLTRHIAAHDHDNARSAFVCLGEPELDTNGRPTGRRVRACYSAFSRRDALGRHLKKAKGMSTG</sequence>
<reference evidence="1" key="2">
    <citation type="journal article" date="2022" name="New Phytol.">
        <title>Evolutionary transition to the ectomycorrhizal habit in the genomes of a hyperdiverse lineage of mushroom-forming fungi.</title>
        <authorList>
            <person name="Looney B."/>
            <person name="Miyauchi S."/>
            <person name="Morin E."/>
            <person name="Drula E."/>
            <person name="Courty P.E."/>
            <person name="Kohler A."/>
            <person name="Kuo A."/>
            <person name="LaButti K."/>
            <person name="Pangilinan J."/>
            <person name="Lipzen A."/>
            <person name="Riley R."/>
            <person name="Andreopoulos W."/>
            <person name="He G."/>
            <person name="Johnson J."/>
            <person name="Nolan M."/>
            <person name="Tritt A."/>
            <person name="Barry K.W."/>
            <person name="Grigoriev I.V."/>
            <person name="Nagy L.G."/>
            <person name="Hibbett D."/>
            <person name="Henrissat B."/>
            <person name="Matheny P.B."/>
            <person name="Labbe J."/>
            <person name="Martin F.M."/>
        </authorList>
    </citation>
    <scope>NUCLEOTIDE SEQUENCE</scope>
    <source>
        <strain evidence="1">EC-137</strain>
    </source>
</reference>
<accession>A0ACB8QQM7</accession>
<feature type="non-terminal residue" evidence="1">
    <location>
        <position position="1"/>
    </location>
</feature>
<organism evidence="1 2">
    <name type="scientific">Vararia minispora EC-137</name>
    <dbReference type="NCBI Taxonomy" id="1314806"/>
    <lineage>
        <taxon>Eukaryota</taxon>
        <taxon>Fungi</taxon>
        <taxon>Dikarya</taxon>
        <taxon>Basidiomycota</taxon>
        <taxon>Agaricomycotina</taxon>
        <taxon>Agaricomycetes</taxon>
        <taxon>Russulales</taxon>
        <taxon>Lachnocladiaceae</taxon>
        <taxon>Vararia</taxon>
    </lineage>
</organism>
<reference evidence="1" key="1">
    <citation type="submission" date="2021-02" db="EMBL/GenBank/DDBJ databases">
        <authorList>
            <consortium name="DOE Joint Genome Institute"/>
            <person name="Ahrendt S."/>
            <person name="Looney B.P."/>
            <person name="Miyauchi S."/>
            <person name="Morin E."/>
            <person name="Drula E."/>
            <person name="Courty P.E."/>
            <person name="Chicoki N."/>
            <person name="Fauchery L."/>
            <person name="Kohler A."/>
            <person name="Kuo A."/>
            <person name="Labutti K."/>
            <person name="Pangilinan J."/>
            <person name="Lipzen A."/>
            <person name="Riley R."/>
            <person name="Andreopoulos W."/>
            <person name="He G."/>
            <person name="Johnson J."/>
            <person name="Barry K.W."/>
            <person name="Grigoriev I.V."/>
            <person name="Nagy L."/>
            <person name="Hibbett D."/>
            <person name="Henrissat B."/>
            <person name="Matheny P.B."/>
            <person name="Labbe J."/>
            <person name="Martin F."/>
        </authorList>
    </citation>
    <scope>NUCLEOTIDE SEQUENCE</scope>
    <source>
        <strain evidence="1">EC-137</strain>
    </source>
</reference>
<keyword evidence="2" id="KW-1185">Reference proteome</keyword>
<dbReference type="EMBL" id="MU273508">
    <property type="protein sequence ID" value="KAI0033987.1"/>
    <property type="molecule type" value="Genomic_DNA"/>
</dbReference>
<gene>
    <name evidence="1" type="ORF">K488DRAFT_22589</name>
</gene>
<evidence type="ECO:0000313" key="1">
    <source>
        <dbReference type="EMBL" id="KAI0033987.1"/>
    </source>
</evidence>
<feature type="non-terminal residue" evidence="1">
    <location>
        <position position="74"/>
    </location>
</feature>
<comment type="caution">
    <text evidence="1">The sequence shown here is derived from an EMBL/GenBank/DDBJ whole genome shotgun (WGS) entry which is preliminary data.</text>
</comment>
<protein>
    <submittedName>
        <fullName evidence="1">Uncharacterized protein</fullName>
    </submittedName>
</protein>
<proteinExistence type="predicted"/>
<name>A0ACB8QQM7_9AGAM</name>
<evidence type="ECO:0000313" key="2">
    <source>
        <dbReference type="Proteomes" id="UP000814128"/>
    </source>
</evidence>